<dbReference type="InterPro" id="IPR014748">
    <property type="entry name" value="Enoyl-CoA_hydra_C"/>
</dbReference>
<dbReference type="EMBL" id="NFHM01000001">
    <property type="protein sequence ID" value="OUN45516.1"/>
    <property type="molecule type" value="Genomic_DNA"/>
</dbReference>
<accession>A0A1Y3U9Q2</accession>
<dbReference type="RefSeq" id="WP_087988290.1">
    <property type="nucleotide sequence ID" value="NZ_NFHM01000001.1"/>
</dbReference>
<dbReference type="GO" id="GO:0006635">
    <property type="term" value="P:fatty acid beta-oxidation"/>
    <property type="evidence" value="ECO:0007669"/>
    <property type="project" value="TreeGrafter"/>
</dbReference>
<dbReference type="Pfam" id="PF00378">
    <property type="entry name" value="ECH_1"/>
    <property type="match status" value="1"/>
</dbReference>
<reference evidence="4" key="1">
    <citation type="submission" date="2017-04" db="EMBL/GenBank/DDBJ databases">
        <title>Function of individual gut microbiota members based on whole genome sequencing of pure cultures obtained from chicken caecum.</title>
        <authorList>
            <person name="Medvecky M."/>
            <person name="Cejkova D."/>
            <person name="Polansky O."/>
            <person name="Karasova D."/>
            <person name="Kubasova T."/>
            <person name="Cizek A."/>
            <person name="Rychlik I."/>
        </authorList>
    </citation>
    <scope>NUCLEOTIDE SEQUENCE [LARGE SCALE GENOMIC DNA]</scope>
    <source>
        <strain evidence="4">An75</strain>
    </source>
</reference>
<proteinExistence type="inferred from homology"/>
<dbReference type="AlphaFoldDB" id="A0A1Y3U9Q2"/>
<dbReference type="SUPFAM" id="SSF52096">
    <property type="entry name" value="ClpP/crotonase"/>
    <property type="match status" value="1"/>
</dbReference>
<evidence type="ECO:0008006" key="5">
    <source>
        <dbReference type="Google" id="ProtNLM"/>
    </source>
</evidence>
<comment type="similarity">
    <text evidence="1">Belongs to the enoyl-CoA hydratase/isomerase family.</text>
</comment>
<sequence>MNEIQLTVENHIATIHLNRQRVGNAFSTEMMEKWCDIFASIHKKEDIRCVIVKSDLPNAFTFGGDIKEEQHLKGDSARRFSNLGQACAKCLRGCPCPVIFSIHGYCLGAGLEFLLSADLVIASDDIQLGIPTIKLGEIPGFGGIGLLGKKIGYANAMDLLLTGRTLQGQEALRLGLVQYLVPSEELEQKTKELANTICGFAPLAVKKMKQVLQHTYGATLEEQLAYETDAFMEICQTTDRTHAIEAFLSKKPSPVFQGK</sequence>
<evidence type="ECO:0000256" key="1">
    <source>
        <dbReference type="ARBA" id="ARBA00005254"/>
    </source>
</evidence>
<evidence type="ECO:0000313" key="3">
    <source>
        <dbReference type="EMBL" id="OUN45516.1"/>
    </source>
</evidence>
<dbReference type="CDD" id="cd06558">
    <property type="entry name" value="crotonase-like"/>
    <property type="match status" value="1"/>
</dbReference>
<evidence type="ECO:0000313" key="4">
    <source>
        <dbReference type="Proteomes" id="UP000195455"/>
    </source>
</evidence>
<evidence type="ECO:0000256" key="2">
    <source>
        <dbReference type="ARBA" id="ARBA00023239"/>
    </source>
</evidence>
<dbReference type="InterPro" id="IPR029045">
    <property type="entry name" value="ClpP/crotonase-like_dom_sf"/>
</dbReference>
<dbReference type="Proteomes" id="UP000195455">
    <property type="component" value="Unassembled WGS sequence"/>
</dbReference>
<organism evidence="3 4">
    <name type="scientific">Anaerotignum lactatifermentans</name>
    <dbReference type="NCBI Taxonomy" id="160404"/>
    <lineage>
        <taxon>Bacteria</taxon>
        <taxon>Bacillati</taxon>
        <taxon>Bacillota</taxon>
        <taxon>Clostridia</taxon>
        <taxon>Lachnospirales</taxon>
        <taxon>Anaerotignaceae</taxon>
        <taxon>Anaerotignum</taxon>
    </lineage>
</organism>
<dbReference type="Gene3D" id="3.90.226.10">
    <property type="entry name" value="2-enoyl-CoA Hydratase, Chain A, domain 1"/>
    <property type="match status" value="1"/>
</dbReference>
<dbReference type="PANTHER" id="PTHR11941">
    <property type="entry name" value="ENOYL-COA HYDRATASE-RELATED"/>
    <property type="match status" value="1"/>
</dbReference>
<gene>
    <name evidence="3" type="ORF">B5G26_00355</name>
</gene>
<dbReference type="PANTHER" id="PTHR11941:SF54">
    <property type="entry name" value="ENOYL-COA HYDRATASE, MITOCHONDRIAL"/>
    <property type="match status" value="1"/>
</dbReference>
<dbReference type="Gene3D" id="1.10.12.10">
    <property type="entry name" value="Lyase 2-enoyl-coa Hydratase, Chain A, domain 2"/>
    <property type="match status" value="1"/>
</dbReference>
<keyword evidence="2" id="KW-0456">Lyase</keyword>
<dbReference type="GO" id="GO:0016829">
    <property type="term" value="F:lyase activity"/>
    <property type="evidence" value="ECO:0007669"/>
    <property type="project" value="UniProtKB-KW"/>
</dbReference>
<comment type="caution">
    <text evidence="3">The sequence shown here is derived from an EMBL/GenBank/DDBJ whole genome shotgun (WGS) entry which is preliminary data.</text>
</comment>
<protein>
    <recommendedName>
        <fullName evidence="5">Enoyl-CoA hydratase</fullName>
    </recommendedName>
</protein>
<dbReference type="InterPro" id="IPR001753">
    <property type="entry name" value="Enoyl-CoA_hydra/iso"/>
</dbReference>
<name>A0A1Y3U9Q2_9FIRM</name>